<keyword evidence="3" id="KW-1185">Reference proteome</keyword>
<dbReference type="RefSeq" id="XP_024729706.1">
    <property type="nucleotide sequence ID" value="XM_024870925.1"/>
</dbReference>
<accession>A0A2J6SPU4</accession>
<evidence type="ECO:0000256" key="1">
    <source>
        <dbReference type="SAM" id="Phobius"/>
    </source>
</evidence>
<proteinExistence type="predicted"/>
<evidence type="ECO:0000313" key="2">
    <source>
        <dbReference type="EMBL" id="PMD52802.1"/>
    </source>
</evidence>
<sequence length="123" mass="13691">MNYKCLKKRRNRFCQRDVQGFQLSDTAVADCQSAAQCRNHSPFQLSSGGLISNGIVEIQVLIDSKGSKNKTSGDKSLRRYGRMDGRALTSFAVPSLISGVFPLFFFEGVLSCRCWGNSRVCRN</sequence>
<keyword evidence="1" id="KW-0812">Transmembrane</keyword>
<gene>
    <name evidence="2" type="ORF">K444DRAFT_191953</name>
</gene>
<keyword evidence="1" id="KW-0472">Membrane</keyword>
<protein>
    <submittedName>
        <fullName evidence="2">Uncharacterized protein</fullName>
    </submittedName>
</protein>
<dbReference type="EMBL" id="KZ613895">
    <property type="protein sequence ID" value="PMD52802.1"/>
    <property type="molecule type" value="Genomic_DNA"/>
</dbReference>
<evidence type="ECO:0000313" key="3">
    <source>
        <dbReference type="Proteomes" id="UP000235371"/>
    </source>
</evidence>
<reference evidence="2 3" key="1">
    <citation type="submission" date="2016-04" db="EMBL/GenBank/DDBJ databases">
        <title>A degradative enzymes factory behind the ericoid mycorrhizal symbiosis.</title>
        <authorList>
            <consortium name="DOE Joint Genome Institute"/>
            <person name="Martino E."/>
            <person name="Morin E."/>
            <person name="Grelet G."/>
            <person name="Kuo A."/>
            <person name="Kohler A."/>
            <person name="Daghino S."/>
            <person name="Barry K."/>
            <person name="Choi C."/>
            <person name="Cichocki N."/>
            <person name="Clum A."/>
            <person name="Copeland A."/>
            <person name="Hainaut M."/>
            <person name="Haridas S."/>
            <person name="Labutti K."/>
            <person name="Lindquist E."/>
            <person name="Lipzen A."/>
            <person name="Khouja H.-R."/>
            <person name="Murat C."/>
            <person name="Ohm R."/>
            <person name="Olson A."/>
            <person name="Spatafora J."/>
            <person name="Veneault-Fourrey C."/>
            <person name="Henrissat B."/>
            <person name="Grigoriev I."/>
            <person name="Martin F."/>
            <person name="Perotto S."/>
        </authorList>
    </citation>
    <scope>NUCLEOTIDE SEQUENCE [LARGE SCALE GENOMIC DNA]</scope>
    <source>
        <strain evidence="2 3">E</strain>
    </source>
</reference>
<dbReference type="AlphaFoldDB" id="A0A2J6SPU4"/>
<keyword evidence="1" id="KW-1133">Transmembrane helix</keyword>
<name>A0A2J6SPU4_9HELO</name>
<dbReference type="Proteomes" id="UP000235371">
    <property type="component" value="Unassembled WGS sequence"/>
</dbReference>
<dbReference type="InParanoid" id="A0A2J6SPU4"/>
<feature type="transmembrane region" description="Helical" evidence="1">
    <location>
        <begin position="87"/>
        <end position="106"/>
    </location>
</feature>
<dbReference type="GeneID" id="36579007"/>
<organism evidence="2 3">
    <name type="scientific">Hyaloscypha bicolor E</name>
    <dbReference type="NCBI Taxonomy" id="1095630"/>
    <lineage>
        <taxon>Eukaryota</taxon>
        <taxon>Fungi</taxon>
        <taxon>Dikarya</taxon>
        <taxon>Ascomycota</taxon>
        <taxon>Pezizomycotina</taxon>
        <taxon>Leotiomycetes</taxon>
        <taxon>Helotiales</taxon>
        <taxon>Hyaloscyphaceae</taxon>
        <taxon>Hyaloscypha</taxon>
        <taxon>Hyaloscypha bicolor</taxon>
    </lineage>
</organism>